<dbReference type="RefSeq" id="WP_323272566.1">
    <property type="nucleotide sequence ID" value="NZ_JAYGHT010000015.1"/>
</dbReference>
<keyword evidence="1" id="KW-0472">Membrane</keyword>
<evidence type="ECO:0000313" key="2">
    <source>
        <dbReference type="EMBL" id="MEA5518746.1"/>
    </source>
</evidence>
<protein>
    <recommendedName>
        <fullName evidence="4">Holin</fullName>
    </recommendedName>
</protein>
<keyword evidence="1" id="KW-0812">Transmembrane</keyword>
<dbReference type="EMBL" id="JAYGHT010000015">
    <property type="protein sequence ID" value="MEA5518746.1"/>
    <property type="molecule type" value="Genomic_DNA"/>
</dbReference>
<organism evidence="2 3">
    <name type="scientific">Limnoraphis robusta CCNP1315</name>
    <dbReference type="NCBI Taxonomy" id="3110306"/>
    <lineage>
        <taxon>Bacteria</taxon>
        <taxon>Bacillati</taxon>
        <taxon>Cyanobacteriota</taxon>
        <taxon>Cyanophyceae</taxon>
        <taxon>Oscillatoriophycideae</taxon>
        <taxon>Oscillatoriales</taxon>
        <taxon>Sirenicapillariaceae</taxon>
        <taxon>Limnoraphis</taxon>
    </lineage>
</organism>
<evidence type="ECO:0000256" key="1">
    <source>
        <dbReference type="SAM" id="Phobius"/>
    </source>
</evidence>
<accession>A0ABU5TV16</accession>
<keyword evidence="3" id="KW-1185">Reference proteome</keyword>
<evidence type="ECO:0000313" key="3">
    <source>
        <dbReference type="Proteomes" id="UP001301728"/>
    </source>
</evidence>
<evidence type="ECO:0008006" key="4">
    <source>
        <dbReference type="Google" id="ProtNLM"/>
    </source>
</evidence>
<comment type="caution">
    <text evidence="2">The sequence shown here is derived from an EMBL/GenBank/DDBJ whole genome shotgun (WGS) entry which is preliminary data.</text>
</comment>
<dbReference type="Proteomes" id="UP001301728">
    <property type="component" value="Unassembled WGS sequence"/>
</dbReference>
<proteinExistence type="predicted"/>
<feature type="transmembrane region" description="Helical" evidence="1">
    <location>
        <begin position="9"/>
        <end position="28"/>
    </location>
</feature>
<gene>
    <name evidence="2" type="ORF">VB854_07255</name>
</gene>
<sequence>MSRPRAKTIFYSVVIGSCTFFILETGWIPPTVKIIISFVGGIAVGAAAQEDSANYWESKRTINRVSDNLNQQLSGQKSVTVMRLLTLLEEMKDKT</sequence>
<keyword evidence="1" id="KW-1133">Transmembrane helix</keyword>
<reference evidence="2 3" key="1">
    <citation type="submission" date="2023-12" db="EMBL/GenBank/DDBJ databases">
        <title>Baltic Sea Cyanobacteria.</title>
        <authorList>
            <person name="Delbaje E."/>
            <person name="Fewer D.P."/>
            <person name="Shishido T.K."/>
        </authorList>
    </citation>
    <scope>NUCLEOTIDE SEQUENCE [LARGE SCALE GENOMIC DNA]</scope>
    <source>
        <strain evidence="2 3">CCNP 1315</strain>
    </source>
</reference>
<dbReference type="PROSITE" id="PS51257">
    <property type="entry name" value="PROKAR_LIPOPROTEIN"/>
    <property type="match status" value="1"/>
</dbReference>
<name>A0ABU5TV16_9CYAN</name>